<organism evidence="2 3">
    <name type="scientific">Geodia barretti</name>
    <name type="common">Barrett's horny sponge</name>
    <dbReference type="NCBI Taxonomy" id="519541"/>
    <lineage>
        <taxon>Eukaryota</taxon>
        <taxon>Metazoa</taxon>
        <taxon>Porifera</taxon>
        <taxon>Demospongiae</taxon>
        <taxon>Heteroscleromorpha</taxon>
        <taxon>Tetractinellida</taxon>
        <taxon>Astrophorina</taxon>
        <taxon>Geodiidae</taxon>
        <taxon>Geodia</taxon>
    </lineage>
</organism>
<protein>
    <submittedName>
        <fullName evidence="2">Gluconeogenesis factor</fullName>
    </submittedName>
</protein>
<sequence length="321" mass="34413">RVVTVGGGTGSSVLLRGLKWYVDRIDITAIVTTFDDGGSSGRLRDEYGVPALGDIRRCIAALIPPGTRFDKIRDEFEFRFETATQLKGHAFGNLMLLMSIQRNGNLTKAIDSISDSLNLLGRVIPVSETPSDVCATLDDGSVIRGESTVGARNEELFGKSQVYLDPAVTANPDALDALHNADVVVLGPGDLFTSVIPNLVADGVAVAVRDSQARILQICNIAKKRNESGGYSASDFVATANRYLNPVANIQSPARRVDALIVNEFEAGSPQPEKAIELDAQLHTQIDTILARPIASATDPRIHDPEKLASAVMEYVDADLT</sequence>
<dbReference type="Proteomes" id="UP001174909">
    <property type="component" value="Unassembled WGS sequence"/>
</dbReference>
<accession>A0AA35QV96</accession>
<feature type="non-terminal residue" evidence="2">
    <location>
        <position position="1"/>
    </location>
</feature>
<dbReference type="InterPro" id="IPR010119">
    <property type="entry name" value="Gluconeogen_factor"/>
</dbReference>
<gene>
    <name evidence="2" type="ORF">GBAR_LOCUS1019</name>
</gene>
<dbReference type="Pfam" id="PF01933">
    <property type="entry name" value="CofD"/>
    <property type="match status" value="1"/>
</dbReference>
<evidence type="ECO:0000256" key="1">
    <source>
        <dbReference type="ARBA" id="ARBA00022490"/>
    </source>
</evidence>
<comment type="caution">
    <text evidence="2">The sequence shown here is derived from an EMBL/GenBank/DDBJ whole genome shotgun (WGS) entry which is preliminary data.</text>
</comment>
<dbReference type="SUPFAM" id="SSF142338">
    <property type="entry name" value="CofD-like"/>
    <property type="match status" value="1"/>
</dbReference>
<dbReference type="CDD" id="cd07187">
    <property type="entry name" value="YvcK_like"/>
    <property type="match status" value="1"/>
</dbReference>
<dbReference type="EMBL" id="CASHTH010000148">
    <property type="protein sequence ID" value="CAI7992499.1"/>
    <property type="molecule type" value="Genomic_DNA"/>
</dbReference>
<dbReference type="Gene3D" id="3.40.50.10680">
    <property type="entry name" value="CofD-like domains"/>
    <property type="match status" value="1"/>
</dbReference>
<dbReference type="GO" id="GO:0043743">
    <property type="term" value="F:LPPG:FO 2-phospho-L-lactate transferase activity"/>
    <property type="evidence" value="ECO:0007669"/>
    <property type="project" value="InterPro"/>
</dbReference>
<evidence type="ECO:0000313" key="2">
    <source>
        <dbReference type="EMBL" id="CAI7992499.1"/>
    </source>
</evidence>
<dbReference type="PANTHER" id="PTHR30135:SF3">
    <property type="entry name" value="GLUCONEOGENESIS FACTOR-RELATED"/>
    <property type="match status" value="1"/>
</dbReference>
<reference evidence="2" key="1">
    <citation type="submission" date="2023-03" db="EMBL/GenBank/DDBJ databases">
        <authorList>
            <person name="Steffen K."/>
            <person name="Cardenas P."/>
        </authorList>
    </citation>
    <scope>NUCLEOTIDE SEQUENCE</scope>
</reference>
<evidence type="ECO:0000313" key="3">
    <source>
        <dbReference type="Proteomes" id="UP001174909"/>
    </source>
</evidence>
<dbReference type="InterPro" id="IPR002882">
    <property type="entry name" value="CofD"/>
</dbReference>
<dbReference type="AlphaFoldDB" id="A0AA35QV96"/>
<dbReference type="InterPro" id="IPR038136">
    <property type="entry name" value="CofD-like_dom_sf"/>
</dbReference>
<dbReference type="PANTHER" id="PTHR30135">
    <property type="entry name" value="UNCHARACTERIZED PROTEIN YVCK-RELATED"/>
    <property type="match status" value="1"/>
</dbReference>
<dbReference type="NCBIfam" id="TIGR01826">
    <property type="entry name" value="CofD_related"/>
    <property type="match status" value="1"/>
</dbReference>
<name>A0AA35QV96_GEOBA</name>
<keyword evidence="3" id="KW-1185">Reference proteome</keyword>
<keyword evidence="1" id="KW-0963">Cytoplasm</keyword>
<proteinExistence type="predicted"/>